<keyword evidence="4" id="KW-1015">Disulfide bond</keyword>
<protein>
    <submittedName>
        <fullName evidence="7">SCO family protein</fullName>
    </submittedName>
</protein>
<dbReference type="SUPFAM" id="SSF52833">
    <property type="entry name" value="Thioredoxin-like"/>
    <property type="match status" value="1"/>
</dbReference>
<feature type="binding site" evidence="3">
    <location>
        <position position="170"/>
    </location>
    <ligand>
        <name>Cu cation</name>
        <dbReference type="ChEBI" id="CHEBI:23378"/>
    </ligand>
</feature>
<keyword evidence="2 3" id="KW-0186">Copper</keyword>
<evidence type="ECO:0000256" key="4">
    <source>
        <dbReference type="PIRSR" id="PIRSR603782-2"/>
    </source>
</evidence>
<gene>
    <name evidence="7" type="ORF">EYH45_03035</name>
</gene>
<comment type="similarity">
    <text evidence="1">Belongs to the SCO1/2 family.</text>
</comment>
<dbReference type="Gene3D" id="3.40.30.10">
    <property type="entry name" value="Glutaredoxin"/>
    <property type="match status" value="1"/>
</dbReference>
<keyword evidence="5" id="KW-0812">Transmembrane</keyword>
<dbReference type="InterPro" id="IPR003782">
    <property type="entry name" value="SCO1/SenC"/>
</dbReference>
<evidence type="ECO:0000259" key="6">
    <source>
        <dbReference type="PROSITE" id="PS51352"/>
    </source>
</evidence>
<feature type="disulfide bond" description="Redox-active" evidence="4">
    <location>
        <begin position="81"/>
        <end position="85"/>
    </location>
</feature>
<reference evidence="7" key="1">
    <citation type="journal article" date="2020" name="ISME J.">
        <title>Gammaproteobacteria mediating utilization of methyl-, sulfur- and petroleum organic compounds in deep ocean hydrothermal plumes.</title>
        <authorList>
            <person name="Zhou Z."/>
            <person name="Liu Y."/>
            <person name="Pan J."/>
            <person name="Cron B.R."/>
            <person name="Toner B.M."/>
            <person name="Anantharaman K."/>
            <person name="Breier J.A."/>
            <person name="Dick G.J."/>
            <person name="Li M."/>
        </authorList>
    </citation>
    <scope>NUCLEOTIDE SEQUENCE</scope>
    <source>
        <strain evidence="7">SZUA-1515</strain>
    </source>
</reference>
<dbReference type="AlphaFoldDB" id="A0A832ZVN2"/>
<evidence type="ECO:0000256" key="1">
    <source>
        <dbReference type="ARBA" id="ARBA00010996"/>
    </source>
</evidence>
<dbReference type="Proteomes" id="UP000608579">
    <property type="component" value="Unassembled WGS sequence"/>
</dbReference>
<name>A0A832ZVN2_CALS0</name>
<comment type="caution">
    <text evidence="7">The sequence shown here is derived from an EMBL/GenBank/DDBJ whole genome shotgun (WGS) entry which is preliminary data.</text>
</comment>
<dbReference type="EMBL" id="DQVM01000057">
    <property type="protein sequence ID" value="HIQ29518.1"/>
    <property type="molecule type" value="Genomic_DNA"/>
</dbReference>
<dbReference type="PANTHER" id="PTHR12151:SF25">
    <property type="entry name" value="LINALOOL DEHYDRATASE_ISOMERASE DOMAIN-CONTAINING PROTEIN"/>
    <property type="match status" value="1"/>
</dbReference>
<dbReference type="GO" id="GO:0046872">
    <property type="term" value="F:metal ion binding"/>
    <property type="evidence" value="ECO:0007669"/>
    <property type="project" value="UniProtKB-KW"/>
</dbReference>
<feature type="binding site" evidence="3">
    <location>
        <position position="81"/>
    </location>
    <ligand>
        <name>Cu cation</name>
        <dbReference type="ChEBI" id="CHEBI:23378"/>
    </ligand>
</feature>
<dbReference type="PANTHER" id="PTHR12151">
    <property type="entry name" value="ELECTRON TRANSPORT PROTIN SCO1/SENC FAMILY MEMBER"/>
    <property type="match status" value="1"/>
</dbReference>
<evidence type="ECO:0000256" key="5">
    <source>
        <dbReference type="SAM" id="Phobius"/>
    </source>
</evidence>
<keyword evidence="5" id="KW-0472">Membrane</keyword>
<feature type="binding site" evidence="3">
    <location>
        <position position="85"/>
    </location>
    <ligand>
        <name>Cu cation</name>
        <dbReference type="ChEBI" id="CHEBI:23378"/>
    </ligand>
</feature>
<dbReference type="InterPro" id="IPR036249">
    <property type="entry name" value="Thioredoxin-like_sf"/>
</dbReference>
<proteinExistence type="inferred from homology"/>
<dbReference type="InterPro" id="IPR013766">
    <property type="entry name" value="Thioredoxin_domain"/>
</dbReference>
<evidence type="ECO:0000313" key="7">
    <source>
        <dbReference type="EMBL" id="HIQ29518.1"/>
    </source>
</evidence>
<keyword evidence="5" id="KW-1133">Transmembrane helix</keyword>
<dbReference type="PROSITE" id="PS51352">
    <property type="entry name" value="THIOREDOXIN_2"/>
    <property type="match status" value="1"/>
</dbReference>
<evidence type="ECO:0000256" key="2">
    <source>
        <dbReference type="ARBA" id="ARBA00023008"/>
    </source>
</evidence>
<keyword evidence="3" id="KW-0479">Metal-binding</keyword>
<dbReference type="CDD" id="cd02968">
    <property type="entry name" value="SCO"/>
    <property type="match status" value="1"/>
</dbReference>
<accession>A0A832ZVN2</accession>
<feature type="domain" description="Thioredoxin" evidence="6">
    <location>
        <begin position="43"/>
        <end position="205"/>
    </location>
</feature>
<evidence type="ECO:0000256" key="3">
    <source>
        <dbReference type="PIRSR" id="PIRSR603782-1"/>
    </source>
</evidence>
<evidence type="ECO:0000313" key="8">
    <source>
        <dbReference type="Proteomes" id="UP000608579"/>
    </source>
</evidence>
<feature type="transmembrane region" description="Helical" evidence="5">
    <location>
        <begin position="9"/>
        <end position="28"/>
    </location>
</feature>
<dbReference type="Pfam" id="PF02630">
    <property type="entry name" value="SCO1-SenC"/>
    <property type="match status" value="1"/>
</dbReference>
<sequence length="206" mass="23167">MYNILRSRLLVIIPAAVVIAILASFIVASQFSPKPTYEPAIEIQGNKKLIDFTLIDQNGKPFTLSSVKGKVILLYFGYTNCPDVCPIVMSKFAYVLENLGPDADKVAFILVTTDPVRDTPEVMKRYVENYDPRIIALTGEPKAMIDVWRAYGIYVGYETPDEEGNYYVGHTAFVLAADKNMVIKFALTPEMPKEEYLQGVRWLLSL</sequence>
<organism evidence="7 8">
    <name type="scientific">Caldiarchaeum subterraneum</name>
    <dbReference type="NCBI Taxonomy" id="311458"/>
    <lineage>
        <taxon>Archaea</taxon>
        <taxon>Nitrososphaerota</taxon>
        <taxon>Candidatus Caldarchaeales</taxon>
        <taxon>Candidatus Caldarchaeaceae</taxon>
        <taxon>Candidatus Caldarchaeum</taxon>
    </lineage>
</organism>